<dbReference type="Proteomes" id="UP000827284">
    <property type="component" value="Unassembled WGS sequence"/>
</dbReference>
<organism evidence="6 7">
    <name type="scientific">Entomortierella parvispora</name>
    <dbReference type="NCBI Taxonomy" id="205924"/>
    <lineage>
        <taxon>Eukaryota</taxon>
        <taxon>Fungi</taxon>
        <taxon>Fungi incertae sedis</taxon>
        <taxon>Mucoromycota</taxon>
        <taxon>Mortierellomycotina</taxon>
        <taxon>Mortierellomycetes</taxon>
        <taxon>Mortierellales</taxon>
        <taxon>Mortierellaceae</taxon>
        <taxon>Entomortierella</taxon>
    </lineage>
</organism>
<dbReference type="CDD" id="cd15840">
    <property type="entry name" value="SNARE_Qa"/>
    <property type="match status" value="1"/>
</dbReference>
<evidence type="ECO:0000256" key="4">
    <source>
        <dbReference type="SAM" id="Phobius"/>
    </source>
</evidence>
<dbReference type="InterPro" id="IPR010989">
    <property type="entry name" value="SNARE"/>
</dbReference>
<dbReference type="InterPro" id="IPR045242">
    <property type="entry name" value="Syntaxin"/>
</dbReference>
<dbReference type="PROSITE" id="PS00914">
    <property type="entry name" value="SYNTAXIN"/>
    <property type="match status" value="1"/>
</dbReference>
<dbReference type="PANTHER" id="PTHR19957:SF38">
    <property type="entry name" value="LD27581P"/>
    <property type="match status" value="1"/>
</dbReference>
<dbReference type="GO" id="GO:0012505">
    <property type="term" value="C:endomembrane system"/>
    <property type="evidence" value="ECO:0007669"/>
    <property type="project" value="TreeGrafter"/>
</dbReference>
<feature type="domain" description="T-SNARE coiled-coil homology" evidence="5">
    <location>
        <begin position="188"/>
        <end position="250"/>
    </location>
</feature>
<feature type="region of interest" description="Disordered" evidence="3">
    <location>
        <begin position="148"/>
        <end position="167"/>
    </location>
</feature>
<accession>A0A9P3HLE3</accession>
<dbReference type="SMART" id="SM00397">
    <property type="entry name" value="t_SNARE"/>
    <property type="match status" value="1"/>
</dbReference>
<dbReference type="InterPro" id="IPR006011">
    <property type="entry name" value="Syntaxin_N"/>
</dbReference>
<dbReference type="AlphaFoldDB" id="A0A9P3HLE3"/>
<protein>
    <recommendedName>
        <fullName evidence="5">t-SNARE coiled-coil homology domain-containing protein</fullName>
    </recommendedName>
</protein>
<keyword evidence="7" id="KW-1185">Reference proteome</keyword>
<dbReference type="SUPFAM" id="SSF47661">
    <property type="entry name" value="t-snare proteins"/>
    <property type="match status" value="1"/>
</dbReference>
<gene>
    <name evidence="6" type="ORF">EMPS_11258</name>
</gene>
<dbReference type="GO" id="GO:0005484">
    <property type="term" value="F:SNAP receptor activity"/>
    <property type="evidence" value="ECO:0007669"/>
    <property type="project" value="InterPro"/>
</dbReference>
<comment type="caution">
    <text evidence="6">The sequence shown here is derived from an EMBL/GenBank/DDBJ whole genome shotgun (WGS) entry which is preliminary data.</text>
</comment>
<feature type="region of interest" description="Disordered" evidence="3">
    <location>
        <begin position="1"/>
        <end position="22"/>
    </location>
</feature>
<dbReference type="Pfam" id="PF14523">
    <property type="entry name" value="Syntaxin_2"/>
    <property type="match status" value="1"/>
</dbReference>
<dbReference type="InterPro" id="IPR006012">
    <property type="entry name" value="Syntaxin/epimorphin_CS"/>
</dbReference>
<dbReference type="GO" id="GO:0000149">
    <property type="term" value="F:SNARE binding"/>
    <property type="evidence" value="ECO:0007669"/>
    <property type="project" value="TreeGrafter"/>
</dbReference>
<evidence type="ECO:0000313" key="7">
    <source>
        <dbReference type="Proteomes" id="UP000827284"/>
    </source>
</evidence>
<dbReference type="Gene3D" id="1.20.5.110">
    <property type="match status" value="1"/>
</dbReference>
<dbReference type="PROSITE" id="PS50192">
    <property type="entry name" value="T_SNARE"/>
    <property type="match status" value="1"/>
</dbReference>
<dbReference type="GO" id="GO:0006906">
    <property type="term" value="P:vesicle fusion"/>
    <property type="evidence" value="ECO:0007669"/>
    <property type="project" value="TreeGrafter"/>
</dbReference>
<dbReference type="Gene3D" id="1.20.58.70">
    <property type="match status" value="1"/>
</dbReference>
<reference evidence="6" key="2">
    <citation type="journal article" date="2022" name="Microbiol. Resour. Announc.">
        <title>Whole-Genome Sequence of Entomortierella parvispora E1425, a Mucoromycotan Fungus Associated with Burkholderiaceae-Related Endosymbiotic Bacteria.</title>
        <authorList>
            <person name="Herlambang A."/>
            <person name="Guo Y."/>
            <person name="Takashima Y."/>
            <person name="Narisawa K."/>
            <person name="Ohta H."/>
            <person name="Nishizawa T."/>
        </authorList>
    </citation>
    <scope>NUCLEOTIDE SEQUENCE</scope>
    <source>
        <strain evidence="6">E1425</strain>
    </source>
</reference>
<dbReference type="EMBL" id="BQFW01000015">
    <property type="protein sequence ID" value="GJJ78899.1"/>
    <property type="molecule type" value="Genomic_DNA"/>
</dbReference>
<evidence type="ECO:0000256" key="3">
    <source>
        <dbReference type="SAM" id="MobiDB-lite"/>
    </source>
</evidence>
<keyword evidence="4" id="KW-1133">Transmembrane helix</keyword>
<feature type="compositionally biased region" description="Basic and acidic residues" evidence="3">
    <location>
        <begin position="1"/>
        <end position="10"/>
    </location>
</feature>
<dbReference type="GO" id="GO:0006896">
    <property type="term" value="P:Golgi to vacuole transport"/>
    <property type="evidence" value="ECO:0007669"/>
    <property type="project" value="TreeGrafter"/>
</dbReference>
<dbReference type="FunFam" id="1.20.5.110:FF:000059">
    <property type="entry name" value="Related to syntaxin 12"/>
    <property type="match status" value="1"/>
</dbReference>
<dbReference type="GO" id="GO:0031201">
    <property type="term" value="C:SNARE complex"/>
    <property type="evidence" value="ECO:0007669"/>
    <property type="project" value="TreeGrafter"/>
</dbReference>
<keyword evidence="4" id="KW-0812">Transmembrane</keyword>
<dbReference type="PANTHER" id="PTHR19957">
    <property type="entry name" value="SYNTAXIN"/>
    <property type="match status" value="1"/>
</dbReference>
<evidence type="ECO:0000256" key="1">
    <source>
        <dbReference type="ARBA" id="ARBA00009063"/>
    </source>
</evidence>
<proteinExistence type="inferred from homology"/>
<evidence type="ECO:0000259" key="5">
    <source>
        <dbReference type="PROSITE" id="PS50192"/>
    </source>
</evidence>
<dbReference type="GO" id="GO:0048278">
    <property type="term" value="P:vesicle docking"/>
    <property type="evidence" value="ECO:0007669"/>
    <property type="project" value="TreeGrafter"/>
</dbReference>
<sequence>MSFADLERNSKPIHHVGPPGLNRLGAATVGEGNQHAYQAKNQHISQQVFRISSNVSSIQRLVATLGTSKDSQEVRTKLQDLTEQTRNLVRDTSQDIKDLAGLDAPGKKLEQQKVSKDFQKVLVEFQKVQRVSAEKQREFVFKARQVGSSGGQQYSDDEGDESGEQPLINNDQRRLQLLVVDNELEYNESMIAQREDEIREIESGITELNEIFRDLGNMVHEQGSMLDSIESNVTSISMTTHAAAEELTTAAKHQKNATNKSCYLLMIAAIVAGVVILAIL</sequence>
<name>A0A9P3HLE3_9FUNG</name>
<dbReference type="InterPro" id="IPR000727">
    <property type="entry name" value="T_SNARE_dom"/>
</dbReference>
<dbReference type="Pfam" id="PF05739">
    <property type="entry name" value="SNARE"/>
    <property type="match status" value="1"/>
</dbReference>
<dbReference type="GO" id="GO:0006886">
    <property type="term" value="P:intracellular protein transport"/>
    <property type="evidence" value="ECO:0007669"/>
    <property type="project" value="InterPro"/>
</dbReference>
<evidence type="ECO:0000256" key="2">
    <source>
        <dbReference type="RuleBase" id="RU003858"/>
    </source>
</evidence>
<keyword evidence="4" id="KW-0472">Membrane</keyword>
<dbReference type="OrthoDB" id="364348at2759"/>
<reference evidence="6" key="1">
    <citation type="submission" date="2021-11" db="EMBL/GenBank/DDBJ databases">
        <authorList>
            <person name="Herlambang A."/>
            <person name="Guo Y."/>
            <person name="Takashima Y."/>
            <person name="Nishizawa T."/>
        </authorList>
    </citation>
    <scope>NUCLEOTIDE SEQUENCE</scope>
    <source>
        <strain evidence="6">E1425</strain>
    </source>
</reference>
<dbReference type="SMART" id="SM00503">
    <property type="entry name" value="SynN"/>
    <property type="match status" value="1"/>
</dbReference>
<evidence type="ECO:0000313" key="6">
    <source>
        <dbReference type="EMBL" id="GJJ78899.1"/>
    </source>
</evidence>
<feature type="transmembrane region" description="Helical" evidence="4">
    <location>
        <begin position="262"/>
        <end position="279"/>
    </location>
</feature>
<comment type="similarity">
    <text evidence="1 2">Belongs to the syntaxin family.</text>
</comment>